<organism evidence="18 19">
    <name type="scientific">Caldanaerobius fijiensis DSM 17918</name>
    <dbReference type="NCBI Taxonomy" id="1121256"/>
    <lineage>
        <taxon>Bacteria</taxon>
        <taxon>Bacillati</taxon>
        <taxon>Bacillota</taxon>
        <taxon>Clostridia</taxon>
        <taxon>Thermoanaerobacterales</taxon>
        <taxon>Thermoanaerobacteraceae</taxon>
        <taxon>Caldanaerobius</taxon>
    </lineage>
</organism>
<dbReference type="EMBL" id="FQVH01000018">
    <property type="protein sequence ID" value="SHF33380.1"/>
    <property type="molecule type" value="Genomic_DNA"/>
</dbReference>
<dbReference type="Pfam" id="PF08245">
    <property type="entry name" value="Mur_ligase_M"/>
    <property type="match status" value="1"/>
</dbReference>
<sequence>MSIDLNKYKNIHMVGIGGISMSGLAEILFKEGFNVSGCDIKSSNITEKLKRDGIIVYLGHDPSHVTGADLIVHTAAVKNDNPEILKAKELGIPIIDRAELLGSLMKNYNYGIAVAGCHGKTTTTSMLAITMQQAELDPTILLGGEIDDIGGNVRIGNSPYFLTEACEYYDSFLKFYPYIAIVLNIDSDHLDYFKDINQIKESFLKFISLVPDSGYIIACNDNEHVRDILKRVKDRNIITYGINWPSHYTAQNITFNSNGYPEFDVFYNGQNLGKFKLSVPGQHNVYNALATIAASITIGINMDIVKKAIKDFRGTHRRFEYKGNINGISVIDDYAHHPTEIKATLKAALNYPHKRIVCVFQPHTFSRTKALLNEFSQAFDCADHVIITDIYAAREKDNGIVNSKMLVDLLRQRGIDAEYVKTFDEVVNSLRQKATKGDIIMTMGAGDIYKVGEMYLDSYKTKNIEQKIS</sequence>
<evidence type="ECO:0000256" key="10">
    <source>
        <dbReference type="ARBA" id="ARBA00022984"/>
    </source>
</evidence>
<name>A0A1M5AT22_9THEO</name>
<dbReference type="SUPFAM" id="SSF53244">
    <property type="entry name" value="MurD-like peptide ligases, peptide-binding domain"/>
    <property type="match status" value="1"/>
</dbReference>
<evidence type="ECO:0000259" key="15">
    <source>
        <dbReference type="Pfam" id="PF01225"/>
    </source>
</evidence>
<evidence type="ECO:0000256" key="8">
    <source>
        <dbReference type="ARBA" id="ARBA00022840"/>
    </source>
</evidence>
<proteinExistence type="inferred from homology"/>
<keyword evidence="5 14" id="KW-0436">Ligase</keyword>
<protein>
    <recommendedName>
        <fullName evidence="3 14">UDP-N-acetylmuramate--L-alanine ligase</fullName>
        <ecNumber evidence="3 14">6.3.2.8</ecNumber>
    </recommendedName>
    <alternativeName>
        <fullName evidence="14">UDP-N-acetylmuramoyl-L-alanine synthetase</fullName>
    </alternativeName>
</protein>
<dbReference type="Proteomes" id="UP000184088">
    <property type="component" value="Unassembled WGS sequence"/>
</dbReference>
<dbReference type="Pfam" id="PF01225">
    <property type="entry name" value="Mur_ligase"/>
    <property type="match status" value="1"/>
</dbReference>
<evidence type="ECO:0000256" key="2">
    <source>
        <dbReference type="ARBA" id="ARBA00004752"/>
    </source>
</evidence>
<dbReference type="SUPFAM" id="SSF53623">
    <property type="entry name" value="MurD-like peptide ligases, catalytic domain"/>
    <property type="match status" value="1"/>
</dbReference>
<dbReference type="AlphaFoldDB" id="A0A1M5AT22"/>
<evidence type="ECO:0000313" key="18">
    <source>
        <dbReference type="EMBL" id="SHF33380.1"/>
    </source>
</evidence>
<feature type="binding site" evidence="14">
    <location>
        <begin position="116"/>
        <end position="122"/>
    </location>
    <ligand>
        <name>ATP</name>
        <dbReference type="ChEBI" id="CHEBI:30616"/>
    </ligand>
</feature>
<keyword evidence="11 14" id="KW-0131">Cell cycle</keyword>
<evidence type="ECO:0000256" key="9">
    <source>
        <dbReference type="ARBA" id="ARBA00022960"/>
    </source>
</evidence>
<keyword evidence="8 14" id="KW-0067">ATP-binding</keyword>
<keyword evidence="7 14" id="KW-0547">Nucleotide-binding</keyword>
<evidence type="ECO:0000256" key="5">
    <source>
        <dbReference type="ARBA" id="ARBA00022598"/>
    </source>
</evidence>
<comment type="catalytic activity">
    <reaction evidence="13 14">
        <text>UDP-N-acetyl-alpha-D-muramate + L-alanine + ATP = UDP-N-acetyl-alpha-D-muramoyl-L-alanine + ADP + phosphate + H(+)</text>
        <dbReference type="Rhea" id="RHEA:23372"/>
        <dbReference type="ChEBI" id="CHEBI:15378"/>
        <dbReference type="ChEBI" id="CHEBI:30616"/>
        <dbReference type="ChEBI" id="CHEBI:43474"/>
        <dbReference type="ChEBI" id="CHEBI:57972"/>
        <dbReference type="ChEBI" id="CHEBI:70757"/>
        <dbReference type="ChEBI" id="CHEBI:83898"/>
        <dbReference type="ChEBI" id="CHEBI:456216"/>
        <dbReference type="EC" id="6.3.2.8"/>
    </reaction>
</comment>
<evidence type="ECO:0000256" key="3">
    <source>
        <dbReference type="ARBA" id="ARBA00012211"/>
    </source>
</evidence>
<dbReference type="InterPro" id="IPR005758">
    <property type="entry name" value="UDP-N-AcMur_Ala_ligase_MurC"/>
</dbReference>
<dbReference type="RefSeq" id="WP_073344043.1">
    <property type="nucleotide sequence ID" value="NZ_FQVH01000018.1"/>
</dbReference>
<evidence type="ECO:0000259" key="16">
    <source>
        <dbReference type="Pfam" id="PF02875"/>
    </source>
</evidence>
<evidence type="ECO:0000256" key="14">
    <source>
        <dbReference type="HAMAP-Rule" id="MF_00046"/>
    </source>
</evidence>
<dbReference type="UniPathway" id="UPA00219"/>
<dbReference type="Pfam" id="PF02875">
    <property type="entry name" value="Mur_ligase_C"/>
    <property type="match status" value="1"/>
</dbReference>
<dbReference type="Gene3D" id="3.90.190.20">
    <property type="entry name" value="Mur ligase, C-terminal domain"/>
    <property type="match status" value="1"/>
</dbReference>
<keyword evidence="10 14" id="KW-0573">Peptidoglycan synthesis</keyword>
<dbReference type="GO" id="GO:0071555">
    <property type="term" value="P:cell wall organization"/>
    <property type="evidence" value="ECO:0007669"/>
    <property type="project" value="UniProtKB-KW"/>
</dbReference>
<feature type="domain" description="Mur ligase N-terminal catalytic" evidence="15">
    <location>
        <begin position="10"/>
        <end position="108"/>
    </location>
</feature>
<evidence type="ECO:0000256" key="6">
    <source>
        <dbReference type="ARBA" id="ARBA00022618"/>
    </source>
</evidence>
<evidence type="ECO:0000256" key="4">
    <source>
        <dbReference type="ARBA" id="ARBA00022490"/>
    </source>
</evidence>
<keyword evidence="9 14" id="KW-0133">Cell shape</keyword>
<dbReference type="STRING" id="1121256.SAMN02746089_01720"/>
<evidence type="ECO:0000259" key="17">
    <source>
        <dbReference type="Pfam" id="PF08245"/>
    </source>
</evidence>
<comment type="pathway">
    <text evidence="2 14">Cell wall biogenesis; peptidoglycan biosynthesis.</text>
</comment>
<keyword evidence="19" id="KW-1185">Reference proteome</keyword>
<comment type="similarity">
    <text evidence="14">Belongs to the MurCDEF family.</text>
</comment>
<dbReference type="GO" id="GO:0005737">
    <property type="term" value="C:cytoplasm"/>
    <property type="evidence" value="ECO:0007669"/>
    <property type="project" value="UniProtKB-SubCell"/>
</dbReference>
<reference evidence="18 19" key="1">
    <citation type="submission" date="2016-11" db="EMBL/GenBank/DDBJ databases">
        <authorList>
            <person name="Jaros S."/>
            <person name="Januszkiewicz K."/>
            <person name="Wedrychowicz H."/>
        </authorList>
    </citation>
    <scope>NUCLEOTIDE SEQUENCE [LARGE SCALE GENOMIC DNA]</scope>
    <source>
        <strain evidence="18 19">DSM 17918</strain>
    </source>
</reference>
<accession>A0A1M5AT22</accession>
<evidence type="ECO:0000313" key="19">
    <source>
        <dbReference type="Proteomes" id="UP000184088"/>
    </source>
</evidence>
<dbReference type="GO" id="GO:0005524">
    <property type="term" value="F:ATP binding"/>
    <property type="evidence" value="ECO:0007669"/>
    <property type="project" value="UniProtKB-UniRule"/>
</dbReference>
<feature type="domain" description="Mur ligase C-terminal" evidence="16">
    <location>
        <begin position="317"/>
        <end position="446"/>
    </location>
</feature>
<dbReference type="Gene3D" id="3.40.1190.10">
    <property type="entry name" value="Mur-like, catalytic domain"/>
    <property type="match status" value="1"/>
</dbReference>
<dbReference type="PANTHER" id="PTHR43445:SF3">
    <property type="entry name" value="UDP-N-ACETYLMURAMATE--L-ALANINE LIGASE"/>
    <property type="match status" value="1"/>
</dbReference>
<dbReference type="NCBIfam" id="TIGR01082">
    <property type="entry name" value="murC"/>
    <property type="match status" value="1"/>
</dbReference>
<dbReference type="InterPro" id="IPR036565">
    <property type="entry name" value="Mur-like_cat_sf"/>
</dbReference>
<keyword evidence="4 14" id="KW-0963">Cytoplasm</keyword>
<dbReference type="OrthoDB" id="9804126at2"/>
<feature type="domain" description="Mur ligase central" evidence="17">
    <location>
        <begin position="114"/>
        <end position="294"/>
    </location>
</feature>
<evidence type="ECO:0000256" key="7">
    <source>
        <dbReference type="ARBA" id="ARBA00022741"/>
    </source>
</evidence>
<comment type="function">
    <text evidence="14">Cell wall formation.</text>
</comment>
<dbReference type="InterPro" id="IPR050061">
    <property type="entry name" value="MurCDEF_pg_biosynth"/>
</dbReference>
<dbReference type="InterPro" id="IPR004101">
    <property type="entry name" value="Mur_ligase_C"/>
</dbReference>
<dbReference type="GO" id="GO:0051301">
    <property type="term" value="P:cell division"/>
    <property type="evidence" value="ECO:0007669"/>
    <property type="project" value="UniProtKB-KW"/>
</dbReference>
<dbReference type="GO" id="GO:0008763">
    <property type="term" value="F:UDP-N-acetylmuramate-L-alanine ligase activity"/>
    <property type="evidence" value="ECO:0007669"/>
    <property type="project" value="UniProtKB-UniRule"/>
</dbReference>
<evidence type="ECO:0000256" key="1">
    <source>
        <dbReference type="ARBA" id="ARBA00004496"/>
    </source>
</evidence>
<evidence type="ECO:0000256" key="12">
    <source>
        <dbReference type="ARBA" id="ARBA00023316"/>
    </source>
</evidence>
<keyword evidence="12 14" id="KW-0961">Cell wall biogenesis/degradation</keyword>
<dbReference type="GO" id="GO:0009252">
    <property type="term" value="P:peptidoglycan biosynthetic process"/>
    <property type="evidence" value="ECO:0007669"/>
    <property type="project" value="UniProtKB-UniRule"/>
</dbReference>
<dbReference type="InterPro" id="IPR013221">
    <property type="entry name" value="Mur_ligase_cen"/>
</dbReference>
<dbReference type="SUPFAM" id="SSF51984">
    <property type="entry name" value="MurCD N-terminal domain"/>
    <property type="match status" value="1"/>
</dbReference>
<gene>
    <name evidence="14" type="primary">murC</name>
    <name evidence="18" type="ORF">SAMN02746089_01720</name>
</gene>
<dbReference type="PANTHER" id="PTHR43445">
    <property type="entry name" value="UDP-N-ACETYLMURAMATE--L-ALANINE LIGASE-RELATED"/>
    <property type="match status" value="1"/>
</dbReference>
<keyword evidence="6 14" id="KW-0132">Cell division</keyword>
<dbReference type="InterPro" id="IPR036615">
    <property type="entry name" value="Mur_ligase_C_dom_sf"/>
</dbReference>
<dbReference type="InterPro" id="IPR000713">
    <property type="entry name" value="Mur_ligase_N"/>
</dbReference>
<evidence type="ECO:0000256" key="11">
    <source>
        <dbReference type="ARBA" id="ARBA00023306"/>
    </source>
</evidence>
<comment type="subcellular location">
    <subcellularLocation>
        <location evidence="1 14">Cytoplasm</location>
    </subcellularLocation>
</comment>
<dbReference type="HAMAP" id="MF_00046">
    <property type="entry name" value="MurC"/>
    <property type="match status" value="1"/>
</dbReference>
<evidence type="ECO:0000256" key="13">
    <source>
        <dbReference type="ARBA" id="ARBA00047833"/>
    </source>
</evidence>
<dbReference type="GO" id="GO:0008360">
    <property type="term" value="P:regulation of cell shape"/>
    <property type="evidence" value="ECO:0007669"/>
    <property type="project" value="UniProtKB-KW"/>
</dbReference>
<dbReference type="Gene3D" id="3.40.50.720">
    <property type="entry name" value="NAD(P)-binding Rossmann-like Domain"/>
    <property type="match status" value="1"/>
</dbReference>
<dbReference type="EC" id="6.3.2.8" evidence="3 14"/>